<protein>
    <submittedName>
        <fullName evidence="2">Uncharacterized protein</fullName>
    </submittedName>
</protein>
<evidence type="ECO:0000313" key="2">
    <source>
        <dbReference type="EMBL" id="VDM68700.1"/>
    </source>
</evidence>
<dbReference type="AlphaFoldDB" id="A0A3P7I773"/>
<feature type="non-terminal residue" evidence="2">
    <location>
        <position position="172"/>
    </location>
</feature>
<gene>
    <name evidence="2" type="ORF">SVUK_LOCUS3698</name>
</gene>
<feature type="compositionally biased region" description="Basic and acidic residues" evidence="1">
    <location>
        <begin position="82"/>
        <end position="91"/>
    </location>
</feature>
<feature type="compositionally biased region" description="Basic and acidic residues" evidence="1">
    <location>
        <begin position="102"/>
        <end position="160"/>
    </location>
</feature>
<name>A0A3P7I773_STRVU</name>
<feature type="compositionally biased region" description="Low complexity" evidence="1">
    <location>
        <begin position="161"/>
        <end position="172"/>
    </location>
</feature>
<evidence type="ECO:0000256" key="1">
    <source>
        <dbReference type="SAM" id="MobiDB-lite"/>
    </source>
</evidence>
<reference evidence="2 3" key="1">
    <citation type="submission" date="2018-11" db="EMBL/GenBank/DDBJ databases">
        <authorList>
            <consortium name="Pathogen Informatics"/>
        </authorList>
    </citation>
    <scope>NUCLEOTIDE SEQUENCE [LARGE SCALE GENOMIC DNA]</scope>
</reference>
<sequence>MVIMEFSNRQIVEAYAIAIPPNIILDESAEPTVRTAKEGLTTAREADIKQELVQPIQEARAKQSRSGVVKLCAKKVLNYIPGKEDCGDARDPQNNYGECVEEPPHLEPEQIRTAKKDTLTAKEDMRPEEDMHTAKEDMRTAKEHMHTAKEGVRTARRTDVETAVEASAATSS</sequence>
<accession>A0A3P7I773</accession>
<evidence type="ECO:0000313" key="3">
    <source>
        <dbReference type="Proteomes" id="UP000270094"/>
    </source>
</evidence>
<dbReference type="EMBL" id="UYYB01009725">
    <property type="protein sequence ID" value="VDM68700.1"/>
    <property type="molecule type" value="Genomic_DNA"/>
</dbReference>
<proteinExistence type="predicted"/>
<feature type="region of interest" description="Disordered" evidence="1">
    <location>
        <begin position="82"/>
        <end position="172"/>
    </location>
</feature>
<keyword evidence="3" id="KW-1185">Reference proteome</keyword>
<organism evidence="2 3">
    <name type="scientific">Strongylus vulgaris</name>
    <name type="common">Blood worm</name>
    <dbReference type="NCBI Taxonomy" id="40348"/>
    <lineage>
        <taxon>Eukaryota</taxon>
        <taxon>Metazoa</taxon>
        <taxon>Ecdysozoa</taxon>
        <taxon>Nematoda</taxon>
        <taxon>Chromadorea</taxon>
        <taxon>Rhabditida</taxon>
        <taxon>Rhabditina</taxon>
        <taxon>Rhabditomorpha</taxon>
        <taxon>Strongyloidea</taxon>
        <taxon>Strongylidae</taxon>
        <taxon>Strongylus</taxon>
    </lineage>
</organism>
<dbReference type="Proteomes" id="UP000270094">
    <property type="component" value="Unassembled WGS sequence"/>
</dbReference>